<accession>A0ABM5ECI2</accession>
<reference evidence="2" key="1">
    <citation type="submission" date="2025-08" db="UniProtKB">
        <authorList>
            <consortium name="RefSeq"/>
        </authorList>
    </citation>
    <scope>IDENTIFICATION</scope>
</reference>
<name>A0ABM5ECI2_VICPA</name>
<sequence length="183" mass="20112">MVASRNMPRSGIAGSYEIFKALHFTRNITLALSHNFDAVKSDDKSPGSCQFSCLAPVSVSPWLGFQTRQPLCASVSSSTDFTELAAETVPAGLRYLGTKQFSLKKSHNRVGNKRSRFRCLLPEETFRGFHPVVFVTDAADEEIDVQRDNVSQVIQNQDLNAGLLGFRTCGSSAMPPALLKMRP</sequence>
<keyword evidence="1" id="KW-1185">Reference proteome</keyword>
<evidence type="ECO:0000313" key="2">
    <source>
        <dbReference type="RefSeq" id="XP_072830855.1"/>
    </source>
</evidence>
<protein>
    <submittedName>
        <fullName evidence="2">Uncharacterized protein</fullName>
    </submittedName>
</protein>
<dbReference type="GeneID" id="107034401"/>
<dbReference type="Proteomes" id="UP001652581">
    <property type="component" value="Chromosome 13"/>
</dbReference>
<proteinExistence type="predicted"/>
<dbReference type="RefSeq" id="XP_072830855.1">
    <property type="nucleotide sequence ID" value="XM_072974754.1"/>
</dbReference>
<evidence type="ECO:0000313" key="1">
    <source>
        <dbReference type="Proteomes" id="UP001652581"/>
    </source>
</evidence>
<organism evidence="1 2">
    <name type="scientific">Vicugna pacos</name>
    <name type="common">Alpaca</name>
    <name type="synonym">Lama pacos</name>
    <dbReference type="NCBI Taxonomy" id="30538"/>
    <lineage>
        <taxon>Eukaryota</taxon>
        <taxon>Metazoa</taxon>
        <taxon>Chordata</taxon>
        <taxon>Craniata</taxon>
        <taxon>Vertebrata</taxon>
        <taxon>Euteleostomi</taxon>
        <taxon>Mammalia</taxon>
        <taxon>Eutheria</taxon>
        <taxon>Laurasiatheria</taxon>
        <taxon>Artiodactyla</taxon>
        <taxon>Tylopoda</taxon>
        <taxon>Camelidae</taxon>
        <taxon>Vicugna</taxon>
    </lineage>
</organism>
<gene>
    <name evidence="2" type="primary">LOC107034401</name>
</gene>